<organism evidence="4">
    <name type="scientific">Noccaea caerulescens</name>
    <name type="common">Alpine penny-cress</name>
    <name type="synonym">Thlaspi caerulescens</name>
    <dbReference type="NCBI Taxonomy" id="107243"/>
    <lineage>
        <taxon>Eukaryota</taxon>
        <taxon>Viridiplantae</taxon>
        <taxon>Streptophyta</taxon>
        <taxon>Embryophyta</taxon>
        <taxon>Tracheophyta</taxon>
        <taxon>Spermatophyta</taxon>
        <taxon>Magnoliopsida</taxon>
        <taxon>eudicotyledons</taxon>
        <taxon>Gunneridae</taxon>
        <taxon>Pentapetalae</taxon>
        <taxon>rosids</taxon>
        <taxon>malvids</taxon>
        <taxon>Brassicales</taxon>
        <taxon>Brassicaceae</taxon>
        <taxon>Coluteocarpeae</taxon>
        <taxon>Noccaea</taxon>
    </lineage>
</organism>
<accession>A0A1J3GQK8</accession>
<dbReference type="EMBL" id="GEVK01022869">
    <property type="protein sequence ID" value="JAU29963.1"/>
    <property type="molecule type" value="Transcribed_RNA"/>
</dbReference>
<evidence type="ECO:0000313" key="3">
    <source>
        <dbReference type="EMBL" id="JAU29963.1"/>
    </source>
</evidence>
<feature type="domain" description="J" evidence="2">
    <location>
        <begin position="67"/>
        <end position="131"/>
    </location>
</feature>
<gene>
    <name evidence="3" type="ORF">LC_TR6149_c0_g1_i1_g.20753</name>
    <name evidence="4" type="ORF">LE_TR4990_c0_g1_i1_g.16657</name>
</gene>
<feature type="compositionally biased region" description="Basic and acidic residues" evidence="1">
    <location>
        <begin position="334"/>
        <end position="344"/>
    </location>
</feature>
<feature type="region of interest" description="Disordered" evidence="1">
    <location>
        <begin position="637"/>
        <end position="666"/>
    </location>
</feature>
<dbReference type="SMART" id="SM00271">
    <property type="entry name" value="DnaJ"/>
    <property type="match status" value="1"/>
</dbReference>
<sequence>MNMNRDEALRAKDIAESLMKKPDFSAARTFAMKAHRMDSSLENISHMLMVCDVHCAATEKLFGNEMDWYGILQVELNANDIIIKKQYKRLALLLHPDKNKLPGAEAAFKLIGEAQRILLDKEKRTMHDMKRKSWRKPAPAPSYKGPSYHTQPLSRESVNMRNVFSELRPKNRHPQQKAQGQPAAFGYRPTFWTTCPSCQTKYEYRREHIMAQFTCQACKKRFTALETPFQSVPLANDSRRPTSYVPQQDKFPSQKACNEPHKRPDNPATVSSGKAGSTAGNNNGKRKRKNMVESSESSDSESSSESEDVVNGDNRAAQDLGSDGGQQPRRSVRGKREVSYKENLSDDDDDVDLVDDNGEGSQINKDTEGKEETEDEKQTHHKDHHSTETLPNGVKPKEKIKENQVETTAGASDPQEDSGSEAEPNIINCDDPEFSDFDKQREESCFKVGQIWALYDEGEGMPRFYALIKKVTSPNFLINYVWLEAEEDETHNLTVSVGKFELGEEEVTDVRDVFSHLVHSKTRLRGRHFKVFPRRGETWALYKNWNMDSESTREYEFVEILSDHAEGATISVGFLSKVEGFLCVFRPLPNDDGSNTCEIPPHEFCRFSHGIPSFRLKGTEGIGVIEGWYELDPAALPVPGSQNISGEEEAAQNQDHQSPTSSGSAS</sequence>
<evidence type="ECO:0000313" key="4">
    <source>
        <dbReference type="EMBL" id="JAU58425.1"/>
    </source>
</evidence>
<feature type="compositionally biased region" description="Polar residues" evidence="1">
    <location>
        <begin position="640"/>
        <end position="666"/>
    </location>
</feature>
<feature type="compositionally biased region" description="Acidic residues" evidence="1">
    <location>
        <begin position="296"/>
        <end position="310"/>
    </location>
</feature>
<feature type="region of interest" description="Disordered" evidence="1">
    <location>
        <begin position="128"/>
        <end position="155"/>
    </location>
</feature>
<dbReference type="PROSITE" id="PS50076">
    <property type="entry name" value="DNAJ_2"/>
    <property type="match status" value="1"/>
</dbReference>
<proteinExistence type="predicted"/>
<dbReference type="PRINTS" id="PR00625">
    <property type="entry name" value="JDOMAIN"/>
</dbReference>
<dbReference type="PANTHER" id="PTHR45089:SF24">
    <property type="entry name" value="DNAJ HEAT SHOCK N-TERMINAL DOMAIN-CONTAINING PROTEIN"/>
    <property type="match status" value="1"/>
</dbReference>
<dbReference type="PANTHER" id="PTHR45089">
    <property type="entry name" value="DNAJ HEAT SHOCK AMINO-TERMINAL DOMAIN PROTEIN-RELATED"/>
    <property type="match status" value="1"/>
</dbReference>
<evidence type="ECO:0000256" key="1">
    <source>
        <dbReference type="SAM" id="MobiDB-lite"/>
    </source>
</evidence>
<protein>
    <submittedName>
        <fullName evidence="4">Chaperone protein DnaJ</fullName>
    </submittedName>
</protein>
<feature type="region of interest" description="Disordered" evidence="1">
    <location>
        <begin position="233"/>
        <end position="434"/>
    </location>
</feature>
<feature type="compositionally biased region" description="Acidic residues" evidence="1">
    <location>
        <begin position="345"/>
        <end position="358"/>
    </location>
</feature>
<name>A0A1J3GQK8_NOCCA</name>
<dbReference type="EMBL" id="GEVL01018916">
    <property type="protein sequence ID" value="JAU58425.1"/>
    <property type="molecule type" value="Transcribed_RNA"/>
</dbReference>
<dbReference type="Gene3D" id="1.10.287.110">
    <property type="entry name" value="DnaJ domain"/>
    <property type="match status" value="1"/>
</dbReference>
<dbReference type="CDD" id="cd06257">
    <property type="entry name" value="DnaJ"/>
    <property type="match status" value="1"/>
</dbReference>
<dbReference type="InterPro" id="IPR036869">
    <property type="entry name" value="J_dom_sf"/>
</dbReference>
<dbReference type="Pfam" id="PF11926">
    <property type="entry name" value="DUF3444"/>
    <property type="match status" value="1"/>
</dbReference>
<dbReference type="AlphaFoldDB" id="A0A1J3GQK8"/>
<reference evidence="4" key="1">
    <citation type="submission" date="2016-07" db="EMBL/GenBank/DDBJ databases">
        <title>De novo transcriptome assembly of four accessions of the metal hyperaccumulator plant Noccaea caerulescens.</title>
        <authorList>
            <person name="Blande D."/>
            <person name="Halimaa P."/>
            <person name="Tervahauta A.I."/>
            <person name="Aarts M.G."/>
            <person name="Karenlampi S.O."/>
        </authorList>
    </citation>
    <scope>NUCLEOTIDE SEQUENCE</scope>
</reference>
<dbReference type="SUPFAM" id="SSF46565">
    <property type="entry name" value="Chaperone J-domain"/>
    <property type="match status" value="1"/>
</dbReference>
<dbReference type="InterPro" id="IPR024593">
    <property type="entry name" value="DUF3444"/>
</dbReference>
<dbReference type="Pfam" id="PF00226">
    <property type="entry name" value="DnaJ"/>
    <property type="match status" value="1"/>
</dbReference>
<feature type="compositionally biased region" description="Polar residues" evidence="1">
    <location>
        <begin position="268"/>
        <end position="279"/>
    </location>
</feature>
<dbReference type="InterPro" id="IPR001623">
    <property type="entry name" value="DnaJ_domain"/>
</dbReference>
<evidence type="ECO:0000259" key="2">
    <source>
        <dbReference type="PROSITE" id="PS50076"/>
    </source>
</evidence>
<feature type="compositionally biased region" description="Basic and acidic residues" evidence="1">
    <location>
        <begin position="395"/>
        <end position="404"/>
    </location>
</feature>